<sequence>MKSLSSTSHASPVICIICFLVGNTIHAWYFCIRYSLLQLVIF</sequence>
<feature type="transmembrane region" description="Helical" evidence="1">
    <location>
        <begin position="12"/>
        <end position="36"/>
    </location>
</feature>
<evidence type="ECO:0000313" key="2">
    <source>
        <dbReference type="EMBL" id="JAD63513.1"/>
    </source>
</evidence>
<evidence type="ECO:0000256" key="1">
    <source>
        <dbReference type="SAM" id="Phobius"/>
    </source>
</evidence>
<name>A0A0A9BMW4_ARUDO</name>
<dbReference type="AlphaFoldDB" id="A0A0A9BMW4"/>
<keyword evidence="1" id="KW-0472">Membrane</keyword>
<proteinExistence type="predicted"/>
<reference evidence="2" key="1">
    <citation type="submission" date="2014-09" db="EMBL/GenBank/DDBJ databases">
        <authorList>
            <person name="Magalhaes I.L.F."/>
            <person name="Oliveira U."/>
            <person name="Santos F.R."/>
            <person name="Vidigal T.H.D.A."/>
            <person name="Brescovit A.D."/>
            <person name="Santos A.J."/>
        </authorList>
    </citation>
    <scope>NUCLEOTIDE SEQUENCE</scope>
    <source>
        <tissue evidence="2">Shoot tissue taken approximately 20 cm above the soil surface</tissue>
    </source>
</reference>
<organism evidence="2">
    <name type="scientific">Arundo donax</name>
    <name type="common">Giant reed</name>
    <name type="synonym">Donax arundinaceus</name>
    <dbReference type="NCBI Taxonomy" id="35708"/>
    <lineage>
        <taxon>Eukaryota</taxon>
        <taxon>Viridiplantae</taxon>
        <taxon>Streptophyta</taxon>
        <taxon>Embryophyta</taxon>
        <taxon>Tracheophyta</taxon>
        <taxon>Spermatophyta</taxon>
        <taxon>Magnoliopsida</taxon>
        <taxon>Liliopsida</taxon>
        <taxon>Poales</taxon>
        <taxon>Poaceae</taxon>
        <taxon>PACMAD clade</taxon>
        <taxon>Arundinoideae</taxon>
        <taxon>Arundineae</taxon>
        <taxon>Arundo</taxon>
    </lineage>
</organism>
<keyword evidence="1" id="KW-0812">Transmembrane</keyword>
<dbReference type="EMBL" id="GBRH01234382">
    <property type="protein sequence ID" value="JAD63513.1"/>
    <property type="molecule type" value="Transcribed_RNA"/>
</dbReference>
<reference evidence="2" key="2">
    <citation type="journal article" date="2015" name="Data Brief">
        <title>Shoot transcriptome of the giant reed, Arundo donax.</title>
        <authorList>
            <person name="Barrero R.A."/>
            <person name="Guerrero F.D."/>
            <person name="Moolhuijzen P."/>
            <person name="Goolsby J.A."/>
            <person name="Tidwell J."/>
            <person name="Bellgard S.E."/>
            <person name="Bellgard M.I."/>
        </authorList>
    </citation>
    <scope>NUCLEOTIDE SEQUENCE</scope>
    <source>
        <tissue evidence="2">Shoot tissue taken approximately 20 cm above the soil surface</tissue>
    </source>
</reference>
<accession>A0A0A9BMW4</accession>
<protein>
    <submittedName>
        <fullName evidence="2">Uncharacterized protein</fullName>
    </submittedName>
</protein>
<keyword evidence="1" id="KW-1133">Transmembrane helix</keyword>